<keyword evidence="1" id="KW-0812">Transmembrane</keyword>
<dbReference type="InterPro" id="IPR008523">
    <property type="entry name" value="DUF805"/>
</dbReference>
<dbReference type="PANTHER" id="PTHR34980:SF2">
    <property type="entry name" value="INNER MEMBRANE PROTEIN YHAH-RELATED"/>
    <property type="match status" value="1"/>
</dbReference>
<dbReference type="Pfam" id="PF05656">
    <property type="entry name" value="DUF805"/>
    <property type="match status" value="1"/>
</dbReference>
<accession>A0A1I3X5T2</accession>
<dbReference type="Proteomes" id="UP000199598">
    <property type="component" value="Unassembled WGS sequence"/>
</dbReference>
<protein>
    <submittedName>
        <fullName evidence="2">Uncharacterized membrane protein YhaH, DUF805 family</fullName>
    </submittedName>
</protein>
<feature type="transmembrane region" description="Helical" evidence="1">
    <location>
        <begin position="26"/>
        <end position="43"/>
    </location>
</feature>
<comment type="caution">
    <text evidence="2">The sequence shown here is derived from an EMBL/GenBank/DDBJ whole genome shotgun (WGS) entry which is preliminary data.</text>
</comment>
<keyword evidence="1" id="KW-1133">Transmembrane helix</keyword>
<keyword evidence="1" id="KW-0472">Membrane</keyword>
<evidence type="ECO:0000256" key="1">
    <source>
        <dbReference type="SAM" id="Phobius"/>
    </source>
</evidence>
<evidence type="ECO:0000313" key="3">
    <source>
        <dbReference type="Proteomes" id="UP000199598"/>
    </source>
</evidence>
<organism evidence="2 3">
    <name type="scientific">Pseudovibrio ascidiaceicola</name>
    <dbReference type="NCBI Taxonomy" id="285279"/>
    <lineage>
        <taxon>Bacteria</taxon>
        <taxon>Pseudomonadati</taxon>
        <taxon>Pseudomonadota</taxon>
        <taxon>Alphaproteobacteria</taxon>
        <taxon>Hyphomicrobiales</taxon>
        <taxon>Stappiaceae</taxon>
        <taxon>Pseudovibrio</taxon>
    </lineage>
</organism>
<feature type="transmembrane region" description="Helical" evidence="1">
    <location>
        <begin position="63"/>
        <end position="81"/>
    </location>
</feature>
<reference evidence="2 3" key="1">
    <citation type="submission" date="2016-10" db="EMBL/GenBank/DDBJ databases">
        <authorList>
            <person name="Varghese N."/>
            <person name="Submissions S."/>
        </authorList>
    </citation>
    <scope>NUCLEOTIDE SEQUENCE [LARGE SCALE GENOMIC DNA]</scope>
    <source>
        <strain evidence="2 3">DSM 16392</strain>
    </source>
</reference>
<feature type="transmembrane region" description="Helical" evidence="1">
    <location>
        <begin position="93"/>
        <end position="113"/>
    </location>
</feature>
<name>A0A1I3X5T2_9HYPH</name>
<dbReference type="RefSeq" id="WP_063295399.1">
    <property type="nucleotide sequence ID" value="NZ_FOSK01000002.1"/>
</dbReference>
<sequence length="123" mass="14002">MTFERAIRTCFKKYVQFTGRAPRSEYWWWALFVFIVMVASHLIDNFVIAPTLGLPAGSVQDGAPLSSILSIALFLPNLAVAVRRLHDINRSGFWLLIAFIPILGGLLLLYWFVQPSFHGKTKY</sequence>
<dbReference type="PANTHER" id="PTHR34980">
    <property type="entry name" value="INNER MEMBRANE PROTEIN-RELATED-RELATED"/>
    <property type="match status" value="1"/>
</dbReference>
<proteinExistence type="predicted"/>
<evidence type="ECO:0000313" key="2">
    <source>
        <dbReference type="EMBL" id="SFK15202.1"/>
    </source>
</evidence>
<keyword evidence="3" id="KW-1185">Reference proteome</keyword>
<gene>
    <name evidence="2" type="ORF">SAMN04488518_102407</name>
</gene>
<dbReference type="EMBL" id="FOSK01000002">
    <property type="protein sequence ID" value="SFK15202.1"/>
    <property type="molecule type" value="Genomic_DNA"/>
</dbReference>